<organism evidence="3 4">
    <name type="scientific">Providencia rettgeri</name>
    <dbReference type="NCBI Taxonomy" id="587"/>
    <lineage>
        <taxon>Bacteria</taxon>
        <taxon>Pseudomonadati</taxon>
        <taxon>Pseudomonadota</taxon>
        <taxon>Gammaproteobacteria</taxon>
        <taxon>Enterobacterales</taxon>
        <taxon>Morganellaceae</taxon>
        <taxon>Providencia</taxon>
    </lineage>
</organism>
<dbReference type="InterPro" id="IPR011335">
    <property type="entry name" value="Restrct_endonuc-II-like"/>
</dbReference>
<dbReference type="PANTHER" id="PTHR34039">
    <property type="entry name" value="UPF0102 PROTEIN YRAN"/>
    <property type="match status" value="1"/>
</dbReference>
<sequence length="124" mass="14644">MKTIQKPLKWLTGRYYEHQVLTFLKQQGLTFVERNARNRAGEIDLIMRDNTGWVFIEVRFRKNGDYGNALLSVNWHKRRKLLAAAKLWLAQRQESFDTSSCRFDICAITGNQFEWIQNAFNEDG</sequence>
<dbReference type="GO" id="GO:0003676">
    <property type="term" value="F:nucleic acid binding"/>
    <property type="evidence" value="ECO:0007669"/>
    <property type="project" value="InterPro"/>
</dbReference>
<gene>
    <name evidence="3" type="ORF">EX242_07215</name>
</gene>
<reference evidence="3" key="1">
    <citation type="submission" date="2019-02" db="EMBL/GenBank/DDBJ databases">
        <title>Genomic characterization of isolates from hospital effluents in KZN, South Africa.</title>
        <authorList>
            <person name="Ntshobeni N."/>
            <person name="Allam M."/>
            <person name="Ismail A."/>
            <person name="Amoako D."/>
            <person name="Essack S."/>
            <person name="Chenia H."/>
        </authorList>
    </citation>
    <scope>NUCLEOTIDE SEQUENCE</scope>
    <source>
        <strain evidence="3">AFE97_S1</strain>
    </source>
</reference>
<dbReference type="NCBIfam" id="NF009150">
    <property type="entry name" value="PRK12497.1-3"/>
    <property type="match status" value="1"/>
</dbReference>
<accession>A0A1J0ECE0</accession>
<dbReference type="InterPro" id="IPR003509">
    <property type="entry name" value="UPF0102_YraN-like"/>
</dbReference>
<evidence type="ECO:0000256" key="2">
    <source>
        <dbReference type="HAMAP-Rule" id="MF_00048"/>
    </source>
</evidence>
<dbReference type="NCBIfam" id="TIGR00252">
    <property type="entry name" value="YraN family protein"/>
    <property type="match status" value="1"/>
</dbReference>
<dbReference type="SUPFAM" id="SSF52980">
    <property type="entry name" value="Restriction endonuclease-like"/>
    <property type="match status" value="1"/>
</dbReference>
<dbReference type="AlphaFoldDB" id="A0A1J0ECE0"/>
<dbReference type="KEGG" id="prg:RB151_037250"/>
<dbReference type="InterPro" id="IPR011856">
    <property type="entry name" value="tRNA_endonuc-like_dom_sf"/>
</dbReference>
<dbReference type="PANTHER" id="PTHR34039:SF1">
    <property type="entry name" value="UPF0102 PROTEIN YRAN"/>
    <property type="match status" value="1"/>
</dbReference>
<dbReference type="RefSeq" id="WP_042846196.1">
    <property type="nucleotide sequence ID" value="NZ_ABEXNG020000058.1"/>
</dbReference>
<proteinExistence type="inferred from homology"/>
<evidence type="ECO:0000313" key="4">
    <source>
        <dbReference type="Proteomes" id="UP000824410"/>
    </source>
</evidence>
<name>A0A1J0ECE0_PRORE</name>
<comment type="similarity">
    <text evidence="1 2">Belongs to the UPF0102 family.</text>
</comment>
<dbReference type="EMBL" id="SHDO01000008">
    <property type="protein sequence ID" value="MBX6980046.1"/>
    <property type="molecule type" value="Genomic_DNA"/>
</dbReference>
<protein>
    <recommendedName>
        <fullName evidence="2">UPF0102 protein EX242_07215</fullName>
    </recommendedName>
</protein>
<dbReference type="HAMAP" id="MF_00048">
    <property type="entry name" value="UPF0102"/>
    <property type="match status" value="1"/>
</dbReference>
<dbReference type="Gene3D" id="3.40.1350.10">
    <property type="match status" value="1"/>
</dbReference>
<dbReference type="OrthoDB" id="9794876at2"/>
<dbReference type="Proteomes" id="UP000824410">
    <property type="component" value="Unassembled WGS sequence"/>
</dbReference>
<evidence type="ECO:0000313" key="3">
    <source>
        <dbReference type="EMBL" id="MBX6980046.1"/>
    </source>
</evidence>
<comment type="caution">
    <text evidence="3">The sequence shown here is derived from an EMBL/GenBank/DDBJ whole genome shotgun (WGS) entry which is preliminary data.</text>
</comment>
<evidence type="ECO:0000256" key="1">
    <source>
        <dbReference type="ARBA" id="ARBA00006738"/>
    </source>
</evidence>
<dbReference type="Pfam" id="PF02021">
    <property type="entry name" value="UPF0102"/>
    <property type="match status" value="1"/>
</dbReference>